<dbReference type="RefSeq" id="WP_150435745.1">
    <property type="nucleotide sequence ID" value="NZ_VYKJ01000007.1"/>
</dbReference>
<reference evidence="1 2" key="1">
    <citation type="submission" date="2019-09" db="EMBL/GenBank/DDBJ databases">
        <authorList>
            <person name="Li Y."/>
        </authorList>
    </citation>
    <scope>NUCLEOTIDE SEQUENCE [LARGE SCALE GENOMIC DNA]</scope>
    <source>
        <strain evidence="1 2">L3-3HA</strain>
    </source>
</reference>
<dbReference type="Proteomes" id="UP000335415">
    <property type="component" value="Unassembled WGS sequence"/>
</dbReference>
<accession>A0A5J5FXW4</accession>
<evidence type="ECO:0000313" key="2">
    <source>
        <dbReference type="Proteomes" id="UP000335415"/>
    </source>
</evidence>
<evidence type="ECO:0000313" key="1">
    <source>
        <dbReference type="EMBL" id="KAA8998946.1"/>
    </source>
</evidence>
<dbReference type="AlphaFoldDB" id="A0A5J5FXW4"/>
<sequence length="94" mass="10931">MITQEKALQIARDYAEQYGRGWDDRYHAASPITLKGEPVWMVSTSDIEYSDELPWMMEHMPNPSYYYISMVEGKCIAIGSRPDEFKRVNEDGFS</sequence>
<proteinExistence type="predicted"/>
<keyword evidence="2" id="KW-1185">Reference proteome</keyword>
<dbReference type="EMBL" id="VYKJ01000007">
    <property type="protein sequence ID" value="KAA8998946.1"/>
    <property type="molecule type" value="Genomic_DNA"/>
</dbReference>
<gene>
    <name evidence="1" type="ORF">FJU30_14795</name>
</gene>
<comment type="caution">
    <text evidence="1">The sequence shown here is derived from an EMBL/GenBank/DDBJ whole genome shotgun (WGS) entry which is preliminary data.</text>
</comment>
<organism evidence="1 2">
    <name type="scientific">Affinibrenneria salicis</name>
    <dbReference type="NCBI Taxonomy" id="2590031"/>
    <lineage>
        <taxon>Bacteria</taxon>
        <taxon>Pseudomonadati</taxon>
        <taxon>Pseudomonadota</taxon>
        <taxon>Gammaproteobacteria</taxon>
        <taxon>Enterobacterales</taxon>
        <taxon>Pectobacteriaceae</taxon>
        <taxon>Affinibrenneria</taxon>
    </lineage>
</organism>
<protein>
    <submittedName>
        <fullName evidence="1">Uncharacterized protein</fullName>
    </submittedName>
</protein>
<dbReference type="OrthoDB" id="6548619at2"/>
<name>A0A5J5FXW4_9GAMM</name>